<accession>A0A443SEQ7</accession>
<reference evidence="2 3" key="1">
    <citation type="journal article" date="2018" name="Gigascience">
        <title>Genomes of trombidid mites reveal novel predicted allergens and laterally-transferred genes associated with secondary metabolism.</title>
        <authorList>
            <person name="Dong X."/>
            <person name="Chaisiri K."/>
            <person name="Xia D."/>
            <person name="Armstrong S.D."/>
            <person name="Fang Y."/>
            <person name="Donnelly M.J."/>
            <person name="Kadowaki T."/>
            <person name="McGarry J.W."/>
            <person name="Darby A.C."/>
            <person name="Makepeace B.L."/>
        </authorList>
    </citation>
    <scope>NUCLEOTIDE SEQUENCE [LARGE SCALE GENOMIC DNA]</scope>
    <source>
        <strain evidence="2">UoL-UT</strain>
    </source>
</reference>
<dbReference type="Proteomes" id="UP000288716">
    <property type="component" value="Unassembled WGS sequence"/>
</dbReference>
<feature type="domain" description="B30.2/SPRY" evidence="1">
    <location>
        <begin position="1"/>
        <end position="207"/>
    </location>
</feature>
<dbReference type="GO" id="GO:0043161">
    <property type="term" value="P:proteasome-mediated ubiquitin-dependent protein catabolic process"/>
    <property type="evidence" value="ECO:0007669"/>
    <property type="project" value="TreeGrafter"/>
</dbReference>
<dbReference type="PANTHER" id="PTHR12245:SF12">
    <property type="entry name" value="SPRY DOMAIN-CONTAINING SOCS BOX PROTEIN 3"/>
    <property type="match status" value="1"/>
</dbReference>
<dbReference type="InterPro" id="IPR003877">
    <property type="entry name" value="SPRY_dom"/>
</dbReference>
<proteinExistence type="predicted"/>
<gene>
    <name evidence="2" type="ORF">B4U80_04128</name>
</gene>
<evidence type="ECO:0000313" key="3">
    <source>
        <dbReference type="Proteomes" id="UP000288716"/>
    </source>
</evidence>
<dbReference type="AlphaFoldDB" id="A0A443SEQ7"/>
<dbReference type="SMART" id="SM00449">
    <property type="entry name" value="SPRY"/>
    <property type="match status" value="1"/>
</dbReference>
<dbReference type="VEuPathDB" id="VectorBase:LDEU006043"/>
<organism evidence="2 3">
    <name type="scientific">Leptotrombidium deliense</name>
    <dbReference type="NCBI Taxonomy" id="299467"/>
    <lineage>
        <taxon>Eukaryota</taxon>
        <taxon>Metazoa</taxon>
        <taxon>Ecdysozoa</taxon>
        <taxon>Arthropoda</taxon>
        <taxon>Chelicerata</taxon>
        <taxon>Arachnida</taxon>
        <taxon>Acari</taxon>
        <taxon>Acariformes</taxon>
        <taxon>Trombidiformes</taxon>
        <taxon>Prostigmata</taxon>
        <taxon>Anystina</taxon>
        <taxon>Parasitengona</taxon>
        <taxon>Trombiculoidea</taxon>
        <taxon>Trombiculidae</taxon>
        <taxon>Leptotrombidium</taxon>
    </lineage>
</organism>
<dbReference type="InterPro" id="IPR001870">
    <property type="entry name" value="B30.2/SPRY"/>
</dbReference>
<dbReference type="GO" id="GO:0019005">
    <property type="term" value="C:SCF ubiquitin ligase complex"/>
    <property type="evidence" value="ECO:0007669"/>
    <property type="project" value="TreeGrafter"/>
</dbReference>
<keyword evidence="3" id="KW-1185">Reference proteome</keyword>
<dbReference type="InterPro" id="IPR043136">
    <property type="entry name" value="B30.2/SPRY_sf"/>
</dbReference>
<dbReference type="PANTHER" id="PTHR12245">
    <property type="entry name" value="SPRY DOMAIN CONTAINING SOCS BOX PROTEIN"/>
    <property type="match status" value="1"/>
</dbReference>
<sequence>MSCCPVNTDEEQHATCLETVSDASSFGCEDNWCWSSKYKSRDVRLYGADRRIVCFHPHWSNGTAGVIGTKALNSGFAARHYWEIRVSDRIFGTSMMFGVATRKSRLHVDSFMNLIGENCHGWGLSHKGYLWHNGLWKNYCKPFRENEPTVVGLLFDALRGTLTFFKDGVCLGVAFTGLNKVKQKLYPMVSSTAAKTEVVVCNTRRDFCNLQERCKEVIISHFKDRTNISKLHVPPRIEAFLKGECDVHDSESEMEYEEYSSKESATAQIINFNSLANICGISGSCNTAHQQSPPFLEL</sequence>
<dbReference type="CDD" id="cd12876">
    <property type="entry name" value="SPRY_SOCS3"/>
    <property type="match status" value="1"/>
</dbReference>
<protein>
    <submittedName>
        <fullName evidence="2">SPRY domain-containing SOCS box protein 3-like protein</fullName>
    </submittedName>
</protein>
<dbReference type="Gene3D" id="2.60.120.920">
    <property type="match status" value="1"/>
</dbReference>
<dbReference type="OrthoDB" id="5951542at2759"/>
<dbReference type="InterPro" id="IPR050672">
    <property type="entry name" value="FBXO45-Fsn/SPSB_families"/>
</dbReference>
<dbReference type="Pfam" id="PF00622">
    <property type="entry name" value="SPRY"/>
    <property type="match status" value="1"/>
</dbReference>
<evidence type="ECO:0000313" key="2">
    <source>
        <dbReference type="EMBL" id="RWS25997.1"/>
    </source>
</evidence>
<dbReference type="STRING" id="299467.A0A443SEQ7"/>
<dbReference type="InterPro" id="IPR035754">
    <property type="entry name" value="SPRY_SPSB3"/>
</dbReference>
<dbReference type="EMBL" id="NCKV01003163">
    <property type="protein sequence ID" value="RWS25997.1"/>
    <property type="molecule type" value="Genomic_DNA"/>
</dbReference>
<dbReference type="PROSITE" id="PS50188">
    <property type="entry name" value="B302_SPRY"/>
    <property type="match status" value="1"/>
</dbReference>
<dbReference type="SUPFAM" id="SSF49899">
    <property type="entry name" value="Concanavalin A-like lectins/glucanases"/>
    <property type="match status" value="1"/>
</dbReference>
<comment type="caution">
    <text evidence="2">The sequence shown here is derived from an EMBL/GenBank/DDBJ whole genome shotgun (WGS) entry which is preliminary data.</text>
</comment>
<evidence type="ECO:0000259" key="1">
    <source>
        <dbReference type="PROSITE" id="PS50188"/>
    </source>
</evidence>
<dbReference type="InterPro" id="IPR013320">
    <property type="entry name" value="ConA-like_dom_sf"/>
</dbReference>
<name>A0A443SEQ7_9ACAR</name>